<protein>
    <recommendedName>
        <fullName evidence="9">Lipoprotein signal peptidase</fullName>
        <ecNumber evidence="9">3.4.23.36</ecNumber>
    </recommendedName>
    <alternativeName>
        <fullName evidence="9">Prolipoprotein signal peptidase</fullName>
    </alternativeName>
    <alternativeName>
        <fullName evidence="9">Signal peptidase II</fullName>
        <shortName evidence="9">SPase II</shortName>
    </alternativeName>
</protein>
<dbReference type="NCBIfam" id="TIGR00077">
    <property type="entry name" value="lspA"/>
    <property type="match status" value="1"/>
</dbReference>
<evidence type="ECO:0000256" key="6">
    <source>
        <dbReference type="ARBA" id="ARBA00022801"/>
    </source>
</evidence>
<comment type="catalytic activity">
    <reaction evidence="9 10">
        <text>Release of signal peptides from bacterial membrane prolipoproteins. Hydrolyzes -Xaa-Yaa-Zaa-|-(S,diacylglyceryl)Cys-, in which Xaa is hydrophobic (preferably Leu), and Yaa (Ala or Ser) and Zaa (Gly or Ala) have small, neutral side chains.</text>
        <dbReference type="EC" id="3.4.23.36"/>
    </reaction>
</comment>
<dbReference type="PRINTS" id="PR00781">
    <property type="entry name" value="LIPOSIGPTASE"/>
</dbReference>
<dbReference type="Pfam" id="PF01252">
    <property type="entry name" value="Peptidase_A8"/>
    <property type="match status" value="1"/>
</dbReference>
<dbReference type="PANTHER" id="PTHR33695">
    <property type="entry name" value="LIPOPROTEIN SIGNAL PEPTIDASE"/>
    <property type="match status" value="1"/>
</dbReference>
<keyword evidence="5 9" id="KW-0064">Aspartyl protease</keyword>
<keyword evidence="13" id="KW-1185">Reference proteome</keyword>
<organism evidence="12 13">
    <name type="scientific">Paenibacillus residui</name>
    <dbReference type="NCBI Taxonomy" id="629724"/>
    <lineage>
        <taxon>Bacteria</taxon>
        <taxon>Bacillati</taxon>
        <taxon>Bacillota</taxon>
        <taxon>Bacilli</taxon>
        <taxon>Bacillales</taxon>
        <taxon>Paenibacillaceae</taxon>
        <taxon>Paenibacillus</taxon>
    </lineage>
</organism>
<comment type="caution">
    <text evidence="9">Lacks conserved residue(s) required for the propagation of feature annotation.</text>
</comment>
<feature type="transmembrane region" description="Helical" evidence="9">
    <location>
        <begin position="87"/>
        <end position="107"/>
    </location>
</feature>
<keyword evidence="6 9" id="KW-0378">Hydrolase</keyword>
<dbReference type="PROSITE" id="PS00855">
    <property type="entry name" value="SPASE_II"/>
    <property type="match status" value="1"/>
</dbReference>
<keyword evidence="7 9" id="KW-1133">Transmembrane helix</keyword>
<dbReference type="EMBL" id="JBHTIU010000095">
    <property type="protein sequence ID" value="MFD0871979.1"/>
    <property type="molecule type" value="Genomic_DNA"/>
</dbReference>
<accession>A0ABW3DHD1</accession>
<feature type="active site" evidence="9">
    <location>
        <position position="138"/>
    </location>
</feature>
<dbReference type="Proteomes" id="UP001597120">
    <property type="component" value="Unassembled WGS sequence"/>
</dbReference>
<evidence type="ECO:0000256" key="9">
    <source>
        <dbReference type="HAMAP-Rule" id="MF_00161"/>
    </source>
</evidence>
<dbReference type="HAMAP" id="MF_00161">
    <property type="entry name" value="LspA"/>
    <property type="match status" value="1"/>
</dbReference>
<dbReference type="PANTHER" id="PTHR33695:SF1">
    <property type="entry name" value="LIPOPROTEIN SIGNAL PEPTIDASE"/>
    <property type="match status" value="1"/>
</dbReference>
<dbReference type="GO" id="GO:0004190">
    <property type="term" value="F:aspartic-type endopeptidase activity"/>
    <property type="evidence" value="ECO:0007669"/>
    <property type="project" value="UniProtKB-EC"/>
</dbReference>
<feature type="transmembrane region" description="Helical" evidence="9">
    <location>
        <begin position="58"/>
        <end position="75"/>
    </location>
</feature>
<comment type="similarity">
    <text evidence="1 9 11">Belongs to the peptidase A8 family.</text>
</comment>
<evidence type="ECO:0000256" key="5">
    <source>
        <dbReference type="ARBA" id="ARBA00022750"/>
    </source>
</evidence>
<evidence type="ECO:0000256" key="3">
    <source>
        <dbReference type="ARBA" id="ARBA00022670"/>
    </source>
</evidence>
<evidence type="ECO:0000256" key="2">
    <source>
        <dbReference type="ARBA" id="ARBA00022475"/>
    </source>
</evidence>
<dbReference type="EC" id="3.4.23.36" evidence="9"/>
<keyword evidence="3 9" id="KW-0645">Protease</keyword>
<feature type="transmembrane region" description="Helical" evidence="9">
    <location>
        <begin position="127"/>
        <end position="150"/>
    </location>
</feature>
<evidence type="ECO:0000256" key="8">
    <source>
        <dbReference type="ARBA" id="ARBA00023136"/>
    </source>
</evidence>
<keyword evidence="4 9" id="KW-0812">Transmembrane</keyword>
<name>A0ABW3DHD1_9BACL</name>
<evidence type="ECO:0000313" key="13">
    <source>
        <dbReference type="Proteomes" id="UP001597120"/>
    </source>
</evidence>
<evidence type="ECO:0000256" key="1">
    <source>
        <dbReference type="ARBA" id="ARBA00006139"/>
    </source>
</evidence>
<dbReference type="RefSeq" id="WP_379291237.1">
    <property type="nucleotide sequence ID" value="NZ_JBHTIU010000095.1"/>
</dbReference>
<comment type="subcellular location">
    <subcellularLocation>
        <location evidence="9">Cell membrane</location>
        <topology evidence="9">Multi-pass membrane protein</topology>
    </subcellularLocation>
</comment>
<evidence type="ECO:0000256" key="11">
    <source>
        <dbReference type="RuleBase" id="RU004181"/>
    </source>
</evidence>
<feature type="active site" evidence="9">
    <location>
        <position position="112"/>
    </location>
</feature>
<keyword evidence="8 9" id="KW-0472">Membrane</keyword>
<reference evidence="13" key="1">
    <citation type="journal article" date="2019" name="Int. J. Syst. Evol. Microbiol.">
        <title>The Global Catalogue of Microorganisms (GCM) 10K type strain sequencing project: providing services to taxonomists for standard genome sequencing and annotation.</title>
        <authorList>
            <consortium name="The Broad Institute Genomics Platform"/>
            <consortium name="The Broad Institute Genome Sequencing Center for Infectious Disease"/>
            <person name="Wu L."/>
            <person name="Ma J."/>
        </authorList>
    </citation>
    <scope>NUCLEOTIDE SEQUENCE [LARGE SCALE GENOMIC DNA]</scope>
    <source>
        <strain evidence="13">CCUG 57263</strain>
    </source>
</reference>
<proteinExistence type="inferred from homology"/>
<evidence type="ECO:0000256" key="4">
    <source>
        <dbReference type="ARBA" id="ARBA00022692"/>
    </source>
</evidence>
<evidence type="ECO:0000256" key="10">
    <source>
        <dbReference type="RuleBase" id="RU000594"/>
    </source>
</evidence>
<dbReference type="InterPro" id="IPR001872">
    <property type="entry name" value="Peptidase_A8"/>
</dbReference>
<evidence type="ECO:0000313" key="12">
    <source>
        <dbReference type="EMBL" id="MFD0871979.1"/>
    </source>
</evidence>
<gene>
    <name evidence="9 12" type="primary">lspA</name>
    <name evidence="12" type="ORF">ACFQ03_22895</name>
</gene>
<evidence type="ECO:0000256" key="7">
    <source>
        <dbReference type="ARBA" id="ARBA00022989"/>
    </source>
</evidence>
<keyword evidence="2 9" id="KW-1003">Cell membrane</keyword>
<comment type="pathway">
    <text evidence="9">Protein modification; lipoprotein biosynthesis (signal peptide cleavage).</text>
</comment>
<comment type="function">
    <text evidence="9 10">This protein specifically catalyzes the removal of signal peptides from prolipoproteins.</text>
</comment>
<comment type="caution">
    <text evidence="12">The sequence shown here is derived from an EMBL/GenBank/DDBJ whole genome shotgun (WGS) entry which is preliminary data.</text>
</comment>
<sequence>MIYYLISLLIIALDQWTKWLIVKHMELRESFSVIGDFFHITSHRNTGAAFGILPNQRWFFLIATVIVVVGISIYMRKVIRENKRLLPFALSLLLGGALGNFIDRAVSGEVVDFLDFTFRFNWFGNPVVYPFPIFNVADSAIVIGVILILLDSLLEWRRERKGQTDEVQS</sequence>